<dbReference type="Proteomes" id="UP000284243">
    <property type="component" value="Unassembled WGS sequence"/>
</dbReference>
<gene>
    <name evidence="1" type="ORF">DWW57_10745</name>
</gene>
<evidence type="ECO:0000313" key="2">
    <source>
        <dbReference type="Proteomes" id="UP000284243"/>
    </source>
</evidence>
<dbReference type="Pfam" id="PF17170">
    <property type="entry name" value="DUF5128"/>
    <property type="match status" value="1"/>
</dbReference>
<comment type="caution">
    <text evidence="1">The sequence shown here is derived from an EMBL/GenBank/DDBJ whole genome shotgun (WGS) entry which is preliminary data.</text>
</comment>
<reference evidence="1 2" key="1">
    <citation type="submission" date="2018-08" db="EMBL/GenBank/DDBJ databases">
        <title>A genome reference for cultivated species of the human gut microbiota.</title>
        <authorList>
            <person name="Zou Y."/>
            <person name="Xue W."/>
            <person name="Luo G."/>
        </authorList>
    </citation>
    <scope>NUCLEOTIDE SEQUENCE [LARGE SCALE GENOMIC DNA]</scope>
    <source>
        <strain evidence="1 2">AF16-14</strain>
    </source>
</reference>
<accession>A0A1Y3Y7R5</accession>
<protein>
    <submittedName>
        <fullName evidence="1">6-bladed beta-propeller</fullName>
    </submittedName>
</protein>
<evidence type="ECO:0000313" key="1">
    <source>
        <dbReference type="EMBL" id="RGU55975.1"/>
    </source>
</evidence>
<sequence>MTTITITLLIILNIIFMIKFEYDKKERFLTVFTLNKSSSLINLKFKFPKRLNMKLSLIFFLFLFTLSCKKENTRYTVIPIKNFSQEIEMDRILSDIQILRLNIPDTTFIGQIKDLAIYRDSIYILDDIKQSLFIFDMQGNFIQETCRSGRGPGEYIHACSIECDSSFVYVLDMPGKKLIYYDHSMNFVIAKNLSYTSSDFKITDKHFLFNNLEDIDGNYYYLYRDRDMNEVDHFIPYKPKWGHTLHGRGTTGQMFTWNESTKQSFLVRPFSNQIYEFTPAGKLRLSFEIDFGNKTIPDRIGEKDFNPGRSPFIYIEEFFDFNHFKMMSFLEKNTRYYTLFSSGREIIYTGRIKDSQTLPPFFPRWQCGNRLIGTCRGEYLEKYLKAKGQQLPETESDKNYLLFYALKFDRLKTMGYKLKAEKNQRFFIPDQCCFTGA</sequence>
<dbReference type="EMBL" id="QRYC01000013">
    <property type="protein sequence ID" value="RGU55975.1"/>
    <property type="molecule type" value="Genomic_DNA"/>
</dbReference>
<dbReference type="AlphaFoldDB" id="A0A1Y3Y7R5"/>
<organism evidence="1 2">
    <name type="scientific">Odoribacter splanchnicus</name>
    <dbReference type="NCBI Taxonomy" id="28118"/>
    <lineage>
        <taxon>Bacteria</taxon>
        <taxon>Pseudomonadati</taxon>
        <taxon>Bacteroidota</taxon>
        <taxon>Bacteroidia</taxon>
        <taxon>Bacteroidales</taxon>
        <taxon>Odoribacteraceae</taxon>
        <taxon>Odoribacter</taxon>
    </lineage>
</organism>
<proteinExistence type="predicted"/>
<name>A0A1Y3Y7R5_9BACT</name>
<dbReference type="RefSeq" id="WP_087395179.1">
    <property type="nucleotide sequence ID" value="NZ_JADNDE010000165.1"/>
</dbReference>